<dbReference type="PANTHER" id="PTHR43065:SF46">
    <property type="entry name" value="C4-DICARBOXYLATE TRANSPORT SENSOR PROTEIN DCTB"/>
    <property type="match status" value="1"/>
</dbReference>
<keyword evidence="8" id="KW-0902">Two-component regulatory system</keyword>
<evidence type="ECO:0000256" key="6">
    <source>
        <dbReference type="ARBA" id="ARBA00022777"/>
    </source>
</evidence>
<dbReference type="CDD" id="cd00130">
    <property type="entry name" value="PAS"/>
    <property type="match status" value="1"/>
</dbReference>
<feature type="domain" description="PAS" evidence="13">
    <location>
        <begin position="320"/>
        <end position="364"/>
    </location>
</feature>
<keyword evidence="3" id="KW-0597">Phosphoprotein</keyword>
<dbReference type="InterPro" id="IPR003661">
    <property type="entry name" value="HisK_dim/P_dom"/>
</dbReference>
<feature type="compositionally biased region" description="Polar residues" evidence="10">
    <location>
        <begin position="690"/>
        <end position="711"/>
    </location>
</feature>
<reference evidence="15" key="2">
    <citation type="journal article" date="2020" name="Microorganisms">
        <title>Osmotic Adaptation and Compatible Solute Biosynthesis of Phototrophic Bacteria as Revealed from Genome Analyses.</title>
        <authorList>
            <person name="Imhoff J.F."/>
            <person name="Rahn T."/>
            <person name="Kunzel S."/>
            <person name="Keller A."/>
            <person name="Neulinger S.C."/>
        </authorList>
    </citation>
    <scope>NUCLEOTIDE SEQUENCE</scope>
    <source>
        <strain evidence="15">DSM 11080</strain>
    </source>
</reference>
<feature type="domain" description="PAC" evidence="14">
    <location>
        <begin position="393"/>
        <end position="451"/>
    </location>
</feature>
<dbReference type="SMART" id="SM00086">
    <property type="entry name" value="PAC"/>
    <property type="match status" value="1"/>
</dbReference>
<feature type="domain" description="Histidine kinase" evidence="12">
    <location>
        <begin position="471"/>
        <end position="688"/>
    </location>
</feature>
<evidence type="ECO:0000256" key="4">
    <source>
        <dbReference type="ARBA" id="ARBA00022679"/>
    </source>
</evidence>
<evidence type="ECO:0000256" key="3">
    <source>
        <dbReference type="ARBA" id="ARBA00022553"/>
    </source>
</evidence>
<keyword evidence="11" id="KW-0472">Membrane</keyword>
<dbReference type="CDD" id="cd00082">
    <property type="entry name" value="HisKA"/>
    <property type="match status" value="1"/>
</dbReference>
<dbReference type="InterPro" id="IPR003594">
    <property type="entry name" value="HATPase_dom"/>
</dbReference>
<dbReference type="InterPro" id="IPR036097">
    <property type="entry name" value="HisK_dim/P_sf"/>
</dbReference>
<dbReference type="AlphaFoldDB" id="A0AAJ0U7E1"/>
<dbReference type="Gene3D" id="3.30.450.20">
    <property type="entry name" value="PAS domain"/>
    <property type="match status" value="1"/>
</dbReference>
<comment type="caution">
    <text evidence="15">The sequence shown here is derived from an EMBL/GenBank/DDBJ whole genome shotgun (WGS) entry which is preliminary data.</text>
</comment>
<dbReference type="NCBIfam" id="TIGR00229">
    <property type="entry name" value="sensory_box"/>
    <property type="match status" value="1"/>
</dbReference>
<evidence type="ECO:0000256" key="10">
    <source>
        <dbReference type="SAM" id="MobiDB-lite"/>
    </source>
</evidence>
<dbReference type="GO" id="GO:0005524">
    <property type="term" value="F:ATP binding"/>
    <property type="evidence" value="ECO:0007669"/>
    <property type="project" value="UniProtKB-KW"/>
</dbReference>
<dbReference type="PANTHER" id="PTHR43065">
    <property type="entry name" value="SENSOR HISTIDINE KINASE"/>
    <property type="match status" value="1"/>
</dbReference>
<keyword evidence="6 15" id="KW-0418">Kinase</keyword>
<protein>
    <recommendedName>
        <fullName evidence="2">histidine kinase</fullName>
        <ecNumber evidence="2">2.7.13.3</ecNumber>
    </recommendedName>
</protein>
<dbReference type="InterPro" id="IPR000700">
    <property type="entry name" value="PAS-assoc_C"/>
</dbReference>
<feature type="region of interest" description="Disordered" evidence="10">
    <location>
        <begin position="689"/>
        <end position="711"/>
    </location>
</feature>
<keyword evidence="4" id="KW-0808">Transferase</keyword>
<keyword evidence="16" id="KW-1185">Reference proteome</keyword>
<dbReference type="Pfam" id="PF12974">
    <property type="entry name" value="Phosphonate-bd"/>
    <property type="match status" value="1"/>
</dbReference>
<dbReference type="SUPFAM" id="SSF55874">
    <property type="entry name" value="ATPase domain of HSP90 chaperone/DNA topoisomerase II/histidine kinase"/>
    <property type="match status" value="1"/>
</dbReference>
<dbReference type="InterPro" id="IPR005467">
    <property type="entry name" value="His_kinase_dom"/>
</dbReference>
<evidence type="ECO:0000259" key="12">
    <source>
        <dbReference type="PROSITE" id="PS50109"/>
    </source>
</evidence>
<dbReference type="PROSITE" id="PS50113">
    <property type="entry name" value="PAC"/>
    <property type="match status" value="1"/>
</dbReference>
<evidence type="ECO:0000256" key="2">
    <source>
        <dbReference type="ARBA" id="ARBA00012438"/>
    </source>
</evidence>
<dbReference type="Proteomes" id="UP001296776">
    <property type="component" value="Unassembled WGS sequence"/>
</dbReference>
<keyword evidence="9" id="KW-0175">Coiled coil</keyword>
<keyword evidence="11" id="KW-1133">Transmembrane helix</keyword>
<dbReference type="InterPro" id="IPR000014">
    <property type="entry name" value="PAS"/>
</dbReference>
<dbReference type="SUPFAM" id="SSF47384">
    <property type="entry name" value="Homodimeric domain of signal transducing histidine kinase"/>
    <property type="match status" value="1"/>
</dbReference>
<dbReference type="PROSITE" id="PS50112">
    <property type="entry name" value="PAS"/>
    <property type="match status" value="1"/>
</dbReference>
<dbReference type="EC" id="2.7.13.3" evidence="2"/>
<evidence type="ECO:0000256" key="1">
    <source>
        <dbReference type="ARBA" id="ARBA00000085"/>
    </source>
</evidence>
<dbReference type="EMBL" id="NRSJ01000048">
    <property type="protein sequence ID" value="MBK1706674.1"/>
    <property type="molecule type" value="Genomic_DNA"/>
</dbReference>
<dbReference type="InterPro" id="IPR035965">
    <property type="entry name" value="PAS-like_dom_sf"/>
</dbReference>
<dbReference type="SMART" id="SM00091">
    <property type="entry name" value="PAS"/>
    <property type="match status" value="1"/>
</dbReference>
<dbReference type="Pfam" id="PF00512">
    <property type="entry name" value="HisKA"/>
    <property type="match status" value="1"/>
</dbReference>
<dbReference type="Pfam" id="PF00989">
    <property type="entry name" value="PAS"/>
    <property type="match status" value="1"/>
</dbReference>
<dbReference type="PRINTS" id="PR00344">
    <property type="entry name" value="BCTRLSENSOR"/>
</dbReference>
<evidence type="ECO:0000313" key="16">
    <source>
        <dbReference type="Proteomes" id="UP001296776"/>
    </source>
</evidence>
<evidence type="ECO:0000256" key="8">
    <source>
        <dbReference type="ARBA" id="ARBA00023012"/>
    </source>
</evidence>
<keyword evidence="11" id="KW-0812">Transmembrane</keyword>
<evidence type="ECO:0000256" key="7">
    <source>
        <dbReference type="ARBA" id="ARBA00022840"/>
    </source>
</evidence>
<dbReference type="SUPFAM" id="SSF55785">
    <property type="entry name" value="PYP-like sensor domain (PAS domain)"/>
    <property type="match status" value="1"/>
</dbReference>
<dbReference type="InterPro" id="IPR001610">
    <property type="entry name" value="PAC"/>
</dbReference>
<dbReference type="SMART" id="SM00388">
    <property type="entry name" value="HisKA"/>
    <property type="match status" value="1"/>
</dbReference>
<sequence>MEIGVLSHRGDAVTQRNWGPTADYLTQQLPRHCFRIKPLGFDEVGPAVAAGRVDFLLANPGIYVDLEVRHRISRIATIRNGVGQHERNLFGGVIFTRRDHPSVSRLEDVKGKRLMAVHPDSLGGYLMALDVLRSQGIRVPKDIASIRFAGIHDKVVLAVRDGRTDVGIVRTDILEQMDQKGLIELSRFRVLGQRSDPELALLHSTPLYPEWPFSTLQRTDNRLAQQVAIALMQMPRDDPAALAGSYSGWTVPLDYRPVHSLLRELKHRPYDQPKAFTLLDALRRYWLVVVLGVAALLVMIALTSRLQALNARLNRAKSTLEQRQQLILNSVAEGIYGVDLNGRTTFVNRAVERMTGWEAHQLIGCNQHQVLHHSHCNGTAHGSEDCPVYATFRDQRPRFIEDDLFWRRDGSSFPVEYSTTPIRDANGRTVGSVVVFRDTTERRDAAERIRRLEVEQARVARLSTLGEMASGIAHELNQPLTAITTNARACVRLIEDGRSNMVRYSEIMTKIAEQAERAGEIIRHLRRFVRKEAPEVAPVRVAELFDTVKVLLHQDARQHRVALTIEIDEGVDSVMVQRTQIEQVILNLARNAIEAMSETPGSHRLRMSASRLEEDGADRVRICIQDNGPGIPERVRECLFEPFVTTKQKGLGLGLSISAGIVETHGGRLSAAATEAGARFQFTLPVAASVSPSGPNTAQPAIKQSTGVQSA</sequence>
<evidence type="ECO:0000259" key="14">
    <source>
        <dbReference type="PROSITE" id="PS50113"/>
    </source>
</evidence>
<name>A0AAJ0U7E1_9GAMM</name>
<dbReference type="InterPro" id="IPR004358">
    <property type="entry name" value="Sig_transdc_His_kin-like_C"/>
</dbReference>
<dbReference type="GO" id="GO:0000155">
    <property type="term" value="F:phosphorelay sensor kinase activity"/>
    <property type="evidence" value="ECO:0007669"/>
    <property type="project" value="InterPro"/>
</dbReference>
<organism evidence="15 16">
    <name type="scientific">Halochromatium glycolicum</name>
    <dbReference type="NCBI Taxonomy" id="85075"/>
    <lineage>
        <taxon>Bacteria</taxon>
        <taxon>Pseudomonadati</taxon>
        <taxon>Pseudomonadota</taxon>
        <taxon>Gammaproteobacteria</taxon>
        <taxon>Chromatiales</taxon>
        <taxon>Chromatiaceae</taxon>
        <taxon>Halochromatium</taxon>
    </lineage>
</organism>
<dbReference type="SMART" id="SM00387">
    <property type="entry name" value="HATPase_c"/>
    <property type="match status" value="1"/>
</dbReference>
<gene>
    <name evidence="15" type="ORF">CKO40_19525</name>
</gene>
<keyword evidence="5" id="KW-0547">Nucleotide-binding</keyword>
<dbReference type="InterPro" id="IPR013767">
    <property type="entry name" value="PAS_fold"/>
</dbReference>
<dbReference type="Gene3D" id="3.30.565.10">
    <property type="entry name" value="Histidine kinase-like ATPase, C-terminal domain"/>
    <property type="match status" value="1"/>
</dbReference>
<dbReference type="Gene3D" id="3.40.190.10">
    <property type="entry name" value="Periplasmic binding protein-like II"/>
    <property type="match status" value="2"/>
</dbReference>
<evidence type="ECO:0000256" key="9">
    <source>
        <dbReference type="SAM" id="Coils"/>
    </source>
</evidence>
<reference evidence="15" key="1">
    <citation type="submission" date="2017-08" db="EMBL/GenBank/DDBJ databases">
        <authorList>
            <person name="Imhoff J.F."/>
            <person name="Rahn T."/>
            <person name="Kuenzel S."/>
            <person name="Neulinger S.C."/>
        </authorList>
    </citation>
    <scope>NUCLEOTIDE SEQUENCE</scope>
    <source>
        <strain evidence="15">DSM 11080</strain>
    </source>
</reference>
<proteinExistence type="predicted"/>
<dbReference type="Pfam" id="PF02518">
    <property type="entry name" value="HATPase_c"/>
    <property type="match status" value="1"/>
</dbReference>
<dbReference type="Gene3D" id="1.10.287.130">
    <property type="match status" value="1"/>
</dbReference>
<keyword evidence="7" id="KW-0067">ATP-binding</keyword>
<evidence type="ECO:0000256" key="5">
    <source>
        <dbReference type="ARBA" id="ARBA00022741"/>
    </source>
</evidence>
<evidence type="ECO:0000313" key="15">
    <source>
        <dbReference type="EMBL" id="MBK1706674.1"/>
    </source>
</evidence>
<evidence type="ECO:0000259" key="13">
    <source>
        <dbReference type="PROSITE" id="PS50112"/>
    </source>
</evidence>
<comment type="catalytic activity">
    <reaction evidence="1">
        <text>ATP + protein L-histidine = ADP + protein N-phospho-L-histidine.</text>
        <dbReference type="EC" id="2.7.13.3"/>
    </reaction>
</comment>
<dbReference type="SUPFAM" id="SSF53850">
    <property type="entry name" value="Periplasmic binding protein-like II"/>
    <property type="match status" value="1"/>
</dbReference>
<dbReference type="InterPro" id="IPR036890">
    <property type="entry name" value="HATPase_C_sf"/>
</dbReference>
<evidence type="ECO:0000256" key="11">
    <source>
        <dbReference type="SAM" id="Phobius"/>
    </source>
</evidence>
<accession>A0AAJ0U7E1</accession>
<feature type="coiled-coil region" evidence="9">
    <location>
        <begin position="299"/>
        <end position="326"/>
    </location>
</feature>
<dbReference type="PROSITE" id="PS50109">
    <property type="entry name" value="HIS_KIN"/>
    <property type="match status" value="1"/>
</dbReference>
<feature type="transmembrane region" description="Helical" evidence="11">
    <location>
        <begin position="285"/>
        <end position="303"/>
    </location>
</feature>
<dbReference type="GO" id="GO:0006355">
    <property type="term" value="P:regulation of DNA-templated transcription"/>
    <property type="evidence" value="ECO:0007669"/>
    <property type="project" value="InterPro"/>
</dbReference>